<dbReference type="AlphaFoldDB" id="A0AAV5KR38"/>
<dbReference type="Proteomes" id="UP001054252">
    <property type="component" value="Unassembled WGS sequence"/>
</dbReference>
<protein>
    <submittedName>
        <fullName evidence="2">Uncharacterized protein</fullName>
    </submittedName>
</protein>
<keyword evidence="3" id="KW-1185">Reference proteome</keyword>
<dbReference type="EMBL" id="BPVZ01000073">
    <property type="protein sequence ID" value="GKV26933.1"/>
    <property type="molecule type" value="Genomic_DNA"/>
</dbReference>
<evidence type="ECO:0000313" key="2">
    <source>
        <dbReference type="EMBL" id="GKV26933.1"/>
    </source>
</evidence>
<feature type="compositionally biased region" description="Basic and acidic residues" evidence="1">
    <location>
        <begin position="40"/>
        <end position="53"/>
    </location>
</feature>
<comment type="caution">
    <text evidence="2">The sequence shown here is derived from an EMBL/GenBank/DDBJ whole genome shotgun (WGS) entry which is preliminary data.</text>
</comment>
<evidence type="ECO:0000313" key="3">
    <source>
        <dbReference type="Proteomes" id="UP001054252"/>
    </source>
</evidence>
<sequence>MKRQRDEENAIVRGGESEGRIAAMATAVPQKKNKSAVEISKVDGKEETDSSSMKKENVKWWEECWPWMNGMADEQMWWGYVWSPFWDFDFVDKAYDNPHQLGDIVWDDDIWNLKRTILK</sequence>
<proteinExistence type="predicted"/>
<name>A0AAV5KR38_9ROSI</name>
<evidence type="ECO:0000256" key="1">
    <source>
        <dbReference type="SAM" id="MobiDB-lite"/>
    </source>
</evidence>
<reference evidence="2 3" key="1">
    <citation type="journal article" date="2021" name="Commun. Biol.">
        <title>The genome of Shorea leprosula (Dipterocarpaceae) highlights the ecological relevance of drought in aseasonal tropical rainforests.</title>
        <authorList>
            <person name="Ng K.K.S."/>
            <person name="Kobayashi M.J."/>
            <person name="Fawcett J.A."/>
            <person name="Hatakeyama M."/>
            <person name="Paape T."/>
            <person name="Ng C.H."/>
            <person name="Ang C.C."/>
            <person name="Tnah L.H."/>
            <person name="Lee C.T."/>
            <person name="Nishiyama T."/>
            <person name="Sese J."/>
            <person name="O'Brien M.J."/>
            <person name="Copetti D."/>
            <person name="Mohd Noor M.I."/>
            <person name="Ong R.C."/>
            <person name="Putra M."/>
            <person name="Sireger I.Z."/>
            <person name="Indrioko S."/>
            <person name="Kosugi Y."/>
            <person name="Izuno A."/>
            <person name="Isagi Y."/>
            <person name="Lee S.L."/>
            <person name="Shimizu K.K."/>
        </authorList>
    </citation>
    <scope>NUCLEOTIDE SEQUENCE [LARGE SCALE GENOMIC DNA]</scope>
    <source>
        <strain evidence="2">214</strain>
    </source>
</reference>
<feature type="region of interest" description="Disordered" evidence="1">
    <location>
        <begin position="34"/>
        <end position="53"/>
    </location>
</feature>
<accession>A0AAV5KR38</accession>
<gene>
    <name evidence="2" type="ORF">SLEP1_g36146</name>
</gene>
<organism evidence="2 3">
    <name type="scientific">Rubroshorea leprosula</name>
    <dbReference type="NCBI Taxonomy" id="152421"/>
    <lineage>
        <taxon>Eukaryota</taxon>
        <taxon>Viridiplantae</taxon>
        <taxon>Streptophyta</taxon>
        <taxon>Embryophyta</taxon>
        <taxon>Tracheophyta</taxon>
        <taxon>Spermatophyta</taxon>
        <taxon>Magnoliopsida</taxon>
        <taxon>eudicotyledons</taxon>
        <taxon>Gunneridae</taxon>
        <taxon>Pentapetalae</taxon>
        <taxon>rosids</taxon>
        <taxon>malvids</taxon>
        <taxon>Malvales</taxon>
        <taxon>Dipterocarpaceae</taxon>
        <taxon>Rubroshorea</taxon>
    </lineage>
</organism>